<accession>A0ABV6RP31</accession>
<protein>
    <recommendedName>
        <fullName evidence="3">Polymerase nucleotidyl transferase domain-containing protein</fullName>
    </recommendedName>
</protein>
<proteinExistence type="predicted"/>
<reference evidence="1 2" key="1">
    <citation type="submission" date="2024-09" db="EMBL/GenBank/DDBJ databases">
        <authorList>
            <person name="Sun Q."/>
            <person name="Mori K."/>
        </authorList>
    </citation>
    <scope>NUCLEOTIDE SEQUENCE [LARGE SCALE GENOMIC DNA]</scope>
    <source>
        <strain evidence="1 2">KCTC 23076</strain>
    </source>
</reference>
<dbReference type="EMBL" id="JBHLTG010000002">
    <property type="protein sequence ID" value="MFC0678753.1"/>
    <property type="molecule type" value="Genomic_DNA"/>
</dbReference>
<dbReference type="RefSeq" id="WP_386668875.1">
    <property type="nucleotide sequence ID" value="NZ_JBHLTG010000002.1"/>
</dbReference>
<dbReference type="Proteomes" id="UP001589896">
    <property type="component" value="Unassembled WGS sequence"/>
</dbReference>
<evidence type="ECO:0000313" key="2">
    <source>
        <dbReference type="Proteomes" id="UP001589896"/>
    </source>
</evidence>
<name>A0ABV6RP31_9GAMM</name>
<evidence type="ECO:0000313" key="1">
    <source>
        <dbReference type="EMBL" id="MFC0678753.1"/>
    </source>
</evidence>
<organism evidence="1 2">
    <name type="scientific">Lysobacter korlensis</name>
    <dbReference type="NCBI Taxonomy" id="553636"/>
    <lineage>
        <taxon>Bacteria</taxon>
        <taxon>Pseudomonadati</taxon>
        <taxon>Pseudomonadota</taxon>
        <taxon>Gammaproteobacteria</taxon>
        <taxon>Lysobacterales</taxon>
        <taxon>Lysobacteraceae</taxon>
        <taxon>Lysobacter</taxon>
    </lineage>
</organism>
<keyword evidence="2" id="KW-1185">Reference proteome</keyword>
<gene>
    <name evidence="1" type="ORF">ACFFGH_12965</name>
</gene>
<comment type="caution">
    <text evidence="1">The sequence shown here is derived from an EMBL/GenBank/DDBJ whole genome shotgun (WGS) entry which is preliminary data.</text>
</comment>
<sequence>MPSLIRSPGHLVELALRDPELERLLDRADWYLVGSRATGWADELSDWDTIAIVGSDAAGATAPSRSALDRAFGVMRPAIAGAPTLAFHRDWRRSQGVEVEVMTPAAAADSDAVEHAFQLRHAMPLRLRAGVGERARLAVAERFSSRAELLACHAYEAFRRSRNEAVAALGRPPGGARILTLGACASFAARFWLLSRGRPYPSDKWLLAAVAESPDAVRISELLEAVLDPATDGGTVFDALWALWRIMDELAERVGVPAPLLRDSPFAGGNAADAS</sequence>
<evidence type="ECO:0008006" key="3">
    <source>
        <dbReference type="Google" id="ProtNLM"/>
    </source>
</evidence>